<dbReference type="Proteomes" id="UP001195769">
    <property type="component" value="Unassembled WGS sequence"/>
</dbReference>
<proteinExistence type="predicted"/>
<sequence>MPLTTAPTPRSKYNILGSPFRHPDDTRRQLDDPHNIPLLASINWILVTVWEVLALCLAVWIAVKHFRELRQHSAGGIIEDCFMVLMKTHVVYFASFVAVSYFHLVLDFPPKSFIDNFLDASIISELLQILEVVQMSVPGPCLILGVWKYHAKLVADSDAATGTSAYIDWQ</sequence>
<dbReference type="RefSeq" id="XP_041230590.1">
    <property type="nucleotide sequence ID" value="XM_041365514.1"/>
</dbReference>
<evidence type="ECO:0000313" key="2">
    <source>
        <dbReference type="EMBL" id="KAG1905015.1"/>
    </source>
</evidence>
<evidence type="ECO:0000313" key="3">
    <source>
        <dbReference type="Proteomes" id="UP001195769"/>
    </source>
</evidence>
<keyword evidence="3" id="KW-1185">Reference proteome</keyword>
<keyword evidence="1" id="KW-1133">Transmembrane helix</keyword>
<dbReference type="AlphaFoldDB" id="A0AAD4EF72"/>
<comment type="caution">
    <text evidence="2">The sequence shown here is derived from an EMBL/GenBank/DDBJ whole genome shotgun (WGS) entry which is preliminary data.</text>
</comment>
<accession>A0AAD4EF72</accession>
<organism evidence="2 3">
    <name type="scientific">Suillus fuscotomentosus</name>
    <dbReference type="NCBI Taxonomy" id="1912939"/>
    <lineage>
        <taxon>Eukaryota</taxon>
        <taxon>Fungi</taxon>
        <taxon>Dikarya</taxon>
        <taxon>Basidiomycota</taxon>
        <taxon>Agaricomycotina</taxon>
        <taxon>Agaricomycetes</taxon>
        <taxon>Agaricomycetidae</taxon>
        <taxon>Boletales</taxon>
        <taxon>Suillineae</taxon>
        <taxon>Suillaceae</taxon>
        <taxon>Suillus</taxon>
    </lineage>
</organism>
<dbReference type="EMBL" id="JABBWK010000008">
    <property type="protein sequence ID" value="KAG1905015.1"/>
    <property type="molecule type" value="Genomic_DNA"/>
</dbReference>
<reference evidence="2" key="1">
    <citation type="journal article" date="2020" name="New Phytol.">
        <title>Comparative genomics reveals dynamic genome evolution in host specialist ectomycorrhizal fungi.</title>
        <authorList>
            <person name="Lofgren L.A."/>
            <person name="Nguyen N.H."/>
            <person name="Vilgalys R."/>
            <person name="Ruytinx J."/>
            <person name="Liao H.L."/>
            <person name="Branco S."/>
            <person name="Kuo A."/>
            <person name="LaButti K."/>
            <person name="Lipzen A."/>
            <person name="Andreopoulos W."/>
            <person name="Pangilinan J."/>
            <person name="Riley R."/>
            <person name="Hundley H."/>
            <person name="Na H."/>
            <person name="Barry K."/>
            <person name="Grigoriev I.V."/>
            <person name="Stajich J.E."/>
            <person name="Kennedy P.G."/>
        </authorList>
    </citation>
    <scope>NUCLEOTIDE SEQUENCE</scope>
    <source>
        <strain evidence="2">FC203</strain>
    </source>
</reference>
<protein>
    <submittedName>
        <fullName evidence="2">Uncharacterized protein</fullName>
    </submittedName>
</protein>
<dbReference type="GeneID" id="64659812"/>
<feature type="transmembrane region" description="Helical" evidence="1">
    <location>
        <begin position="42"/>
        <end position="63"/>
    </location>
</feature>
<keyword evidence="1" id="KW-0472">Membrane</keyword>
<feature type="transmembrane region" description="Helical" evidence="1">
    <location>
        <begin position="84"/>
        <end position="106"/>
    </location>
</feature>
<gene>
    <name evidence="2" type="ORF">F5891DRAFT_1170574</name>
</gene>
<evidence type="ECO:0000256" key="1">
    <source>
        <dbReference type="SAM" id="Phobius"/>
    </source>
</evidence>
<name>A0AAD4EF72_9AGAM</name>
<keyword evidence="1" id="KW-0812">Transmembrane</keyword>